<sequence>MPEKSGTKLALDKEGINRFLTEDVKPFLKAILDLRKAEGDTPSISQLLGLEQYDDKNLFGLTMPLALGLMTNDQGGGVVNGPHLNTEVEEVAQSILEVMDQQEELFEEFIQGLEATLKELFDSRDVSLEKIDGEKFLDHLTDVDAIMQESGKSTTEDD</sequence>
<organism evidence="1 2">
    <name type="scientific">Streptomyces fumanus</name>
    <dbReference type="NCBI Taxonomy" id="67302"/>
    <lineage>
        <taxon>Bacteria</taxon>
        <taxon>Bacillati</taxon>
        <taxon>Actinomycetota</taxon>
        <taxon>Actinomycetes</taxon>
        <taxon>Kitasatosporales</taxon>
        <taxon>Streptomycetaceae</taxon>
        <taxon>Streptomyces</taxon>
    </lineage>
</organism>
<gene>
    <name evidence="1" type="ORF">GCM10018772_70940</name>
</gene>
<comment type="caution">
    <text evidence="1">The sequence shown here is derived from an EMBL/GenBank/DDBJ whole genome shotgun (WGS) entry which is preliminary data.</text>
</comment>
<dbReference type="RefSeq" id="WP_190208602.1">
    <property type="nucleotide sequence ID" value="NZ_BNBI01000027.1"/>
</dbReference>
<keyword evidence="2" id="KW-1185">Reference proteome</keyword>
<reference evidence="1" key="1">
    <citation type="journal article" date="2014" name="Int. J. Syst. Evol. Microbiol.">
        <title>Complete genome sequence of Corynebacterium casei LMG S-19264T (=DSM 44701T), isolated from a smear-ripened cheese.</title>
        <authorList>
            <consortium name="US DOE Joint Genome Institute (JGI-PGF)"/>
            <person name="Walter F."/>
            <person name="Albersmeier A."/>
            <person name="Kalinowski J."/>
            <person name="Ruckert C."/>
        </authorList>
    </citation>
    <scope>NUCLEOTIDE SEQUENCE</scope>
    <source>
        <strain evidence="1">JCM 4477</strain>
    </source>
</reference>
<reference evidence="1" key="2">
    <citation type="submission" date="2020-09" db="EMBL/GenBank/DDBJ databases">
        <authorList>
            <person name="Sun Q."/>
            <person name="Ohkuma M."/>
        </authorList>
    </citation>
    <scope>NUCLEOTIDE SEQUENCE</scope>
    <source>
        <strain evidence="1">JCM 4477</strain>
    </source>
</reference>
<dbReference type="Proteomes" id="UP000630718">
    <property type="component" value="Unassembled WGS sequence"/>
</dbReference>
<dbReference type="InterPro" id="IPR049801">
    <property type="entry name" value="T7SS_assoc-like"/>
</dbReference>
<evidence type="ECO:0000313" key="1">
    <source>
        <dbReference type="EMBL" id="GHF35394.1"/>
    </source>
</evidence>
<protein>
    <recommendedName>
        <fullName evidence="3">Type VII secretion system-associated protein</fullName>
    </recommendedName>
</protein>
<dbReference type="EMBL" id="BNBI01000027">
    <property type="protein sequence ID" value="GHF35394.1"/>
    <property type="molecule type" value="Genomic_DNA"/>
</dbReference>
<dbReference type="AlphaFoldDB" id="A0A919EAK4"/>
<accession>A0A919EAK4</accession>
<evidence type="ECO:0000313" key="2">
    <source>
        <dbReference type="Proteomes" id="UP000630718"/>
    </source>
</evidence>
<evidence type="ECO:0008006" key="3">
    <source>
        <dbReference type="Google" id="ProtNLM"/>
    </source>
</evidence>
<proteinExistence type="predicted"/>
<name>A0A919EAK4_9ACTN</name>
<dbReference type="NCBIfam" id="NF033533">
    <property type="entry name" value="lone7_assoc_B"/>
    <property type="match status" value="1"/>
</dbReference>